<evidence type="ECO:0008006" key="3">
    <source>
        <dbReference type="Google" id="ProtNLM"/>
    </source>
</evidence>
<comment type="caution">
    <text evidence="1">The sequence shown here is derived from an EMBL/GenBank/DDBJ whole genome shotgun (WGS) entry which is preliminary data.</text>
</comment>
<dbReference type="Gene3D" id="2.130.10.10">
    <property type="entry name" value="YVTN repeat-like/Quinoprotein amine dehydrogenase"/>
    <property type="match status" value="1"/>
</dbReference>
<reference evidence="1" key="1">
    <citation type="submission" date="2021-01" db="EMBL/GenBank/DDBJ databases">
        <authorList>
            <person name="Kaushik A."/>
        </authorList>
    </citation>
    <scope>NUCLEOTIDE SEQUENCE</scope>
    <source>
        <strain evidence="1">AG1-1B</strain>
    </source>
</reference>
<protein>
    <recommendedName>
        <fullName evidence="3">Vegetative incompatibility protein HET-E-1 [Podospora anserina]</fullName>
    </recommendedName>
</protein>
<dbReference type="InterPro" id="IPR015943">
    <property type="entry name" value="WD40/YVTN_repeat-like_dom_sf"/>
</dbReference>
<sequence>DSMQKRWAQKLLTVPLFEVQTSLPVDFIVVIDALDEREVESSVNEILELLLSTPGTLPIRFLMSSRPGKEITRRMTGRLDGQDEARLVLHNLDSDTVKADIEAYMHNELRDFPLTDAQWPLENAYDTKTLNRAVRVIMNAASTPMEPGDEKVIDTLYETILDTAFNKSGLNQENMRITKSLLDTDAEKWCTEHKVPENLIALAHDASQFVSIYANHPVSQSTPHIYVSMLPFWPRSRPISTAYTSSTSGLVRPTGSGIDRRQLALIATWKLSTKQVESMGLTAGGRRLVVARENSIEVCDTTTGESVLSLTDECTKNVKYVAVFPDGTHVAFSRGNEIAYVWEMMDQGTVTQLLPDDISRV</sequence>
<organism evidence="1 2">
    <name type="scientific">Rhizoctonia solani</name>
    <dbReference type="NCBI Taxonomy" id="456999"/>
    <lineage>
        <taxon>Eukaryota</taxon>
        <taxon>Fungi</taxon>
        <taxon>Dikarya</taxon>
        <taxon>Basidiomycota</taxon>
        <taxon>Agaricomycotina</taxon>
        <taxon>Agaricomycetes</taxon>
        <taxon>Cantharellales</taxon>
        <taxon>Ceratobasidiaceae</taxon>
        <taxon>Rhizoctonia</taxon>
    </lineage>
</organism>
<dbReference type="Proteomes" id="UP000663826">
    <property type="component" value="Unassembled WGS sequence"/>
</dbReference>
<feature type="non-terminal residue" evidence="1">
    <location>
        <position position="1"/>
    </location>
</feature>
<evidence type="ECO:0000313" key="1">
    <source>
        <dbReference type="EMBL" id="CAE6432173.1"/>
    </source>
</evidence>
<name>A0A8H2XT24_9AGAM</name>
<gene>
    <name evidence="1" type="ORF">RDB_LOCUS60797</name>
</gene>
<dbReference type="EMBL" id="CAJMWQ010001058">
    <property type="protein sequence ID" value="CAE6432173.1"/>
    <property type="molecule type" value="Genomic_DNA"/>
</dbReference>
<dbReference type="SUPFAM" id="SSF82171">
    <property type="entry name" value="DPP6 N-terminal domain-like"/>
    <property type="match status" value="1"/>
</dbReference>
<evidence type="ECO:0000313" key="2">
    <source>
        <dbReference type="Proteomes" id="UP000663826"/>
    </source>
</evidence>
<accession>A0A8H2XT24</accession>
<dbReference type="AlphaFoldDB" id="A0A8H2XT24"/>
<proteinExistence type="predicted"/>